<dbReference type="PROSITE" id="PS50956">
    <property type="entry name" value="HTH_ASNC_2"/>
    <property type="match status" value="1"/>
</dbReference>
<name>A0A521FIG3_9SPHI</name>
<dbReference type="SUPFAM" id="SSF54909">
    <property type="entry name" value="Dimeric alpha+beta barrel"/>
    <property type="match status" value="1"/>
</dbReference>
<dbReference type="GO" id="GO:0043565">
    <property type="term" value="F:sequence-specific DNA binding"/>
    <property type="evidence" value="ECO:0007669"/>
    <property type="project" value="InterPro"/>
</dbReference>
<dbReference type="InterPro" id="IPR011008">
    <property type="entry name" value="Dimeric_a/b-barrel"/>
</dbReference>
<dbReference type="Pfam" id="PF13412">
    <property type="entry name" value="HTH_24"/>
    <property type="match status" value="1"/>
</dbReference>
<dbReference type="Proteomes" id="UP000320300">
    <property type="component" value="Unassembled WGS sequence"/>
</dbReference>
<dbReference type="RefSeq" id="WP_142530401.1">
    <property type="nucleotide sequence ID" value="NZ_CBCSJO010000011.1"/>
</dbReference>
<evidence type="ECO:0000256" key="3">
    <source>
        <dbReference type="ARBA" id="ARBA00023163"/>
    </source>
</evidence>
<dbReference type="Gene3D" id="1.10.10.10">
    <property type="entry name" value="Winged helix-like DNA-binding domain superfamily/Winged helix DNA-binding domain"/>
    <property type="match status" value="1"/>
</dbReference>
<dbReference type="InterPro" id="IPR000485">
    <property type="entry name" value="AsnC-type_HTH_dom"/>
</dbReference>
<proteinExistence type="predicted"/>
<dbReference type="InterPro" id="IPR019887">
    <property type="entry name" value="Tscrpt_reg_AsnC/Lrp_C"/>
</dbReference>
<dbReference type="InterPro" id="IPR036390">
    <property type="entry name" value="WH_DNA-bd_sf"/>
</dbReference>
<gene>
    <name evidence="5" type="ORF">SAMN06265348_112205</name>
</gene>
<keyword evidence="2" id="KW-0238">DNA-binding</keyword>
<dbReference type="SUPFAM" id="SSF46785">
    <property type="entry name" value="Winged helix' DNA-binding domain"/>
    <property type="match status" value="1"/>
</dbReference>
<evidence type="ECO:0000313" key="6">
    <source>
        <dbReference type="Proteomes" id="UP000320300"/>
    </source>
</evidence>
<dbReference type="GO" id="GO:0005829">
    <property type="term" value="C:cytosol"/>
    <property type="evidence" value="ECO:0007669"/>
    <property type="project" value="TreeGrafter"/>
</dbReference>
<sequence>MKNRLDDLDLKILRLMQLDARMPLKQVAAILNKAVATICTRIKKMEKMGVIRGSRLQLDLSALGIEAIGCIYLSVDRQSGKTKKLLASELNKIKGVVSCTSITGQASIKVEIAVKNMKSFNHVRDTIASIPNVTVLNGDMEVEVIIPDKGLDF</sequence>
<organism evidence="5 6">
    <name type="scientific">Pedobacter westerhofensis</name>
    <dbReference type="NCBI Taxonomy" id="425512"/>
    <lineage>
        <taxon>Bacteria</taxon>
        <taxon>Pseudomonadati</taxon>
        <taxon>Bacteroidota</taxon>
        <taxon>Sphingobacteriia</taxon>
        <taxon>Sphingobacteriales</taxon>
        <taxon>Sphingobacteriaceae</taxon>
        <taxon>Pedobacter</taxon>
    </lineage>
</organism>
<evidence type="ECO:0000313" key="5">
    <source>
        <dbReference type="EMBL" id="SMO95794.1"/>
    </source>
</evidence>
<evidence type="ECO:0000259" key="4">
    <source>
        <dbReference type="PROSITE" id="PS50956"/>
    </source>
</evidence>
<reference evidence="5 6" key="1">
    <citation type="submission" date="2017-05" db="EMBL/GenBank/DDBJ databases">
        <authorList>
            <person name="Varghese N."/>
            <person name="Submissions S."/>
        </authorList>
    </citation>
    <scope>NUCLEOTIDE SEQUENCE [LARGE SCALE GENOMIC DNA]</scope>
    <source>
        <strain evidence="5 6">DSM 19036</strain>
    </source>
</reference>
<dbReference type="InterPro" id="IPR036388">
    <property type="entry name" value="WH-like_DNA-bd_sf"/>
</dbReference>
<keyword evidence="1" id="KW-0805">Transcription regulation</keyword>
<dbReference type="Gene3D" id="3.30.70.920">
    <property type="match status" value="1"/>
</dbReference>
<accession>A0A521FIG3</accession>
<feature type="domain" description="HTH asnC-type" evidence="4">
    <location>
        <begin position="5"/>
        <end position="66"/>
    </location>
</feature>
<protein>
    <submittedName>
        <fullName evidence="5">Transcriptional regulator, AsnC family</fullName>
    </submittedName>
</protein>
<evidence type="ECO:0000256" key="1">
    <source>
        <dbReference type="ARBA" id="ARBA00023015"/>
    </source>
</evidence>
<keyword evidence="3" id="KW-0804">Transcription</keyword>
<dbReference type="PANTHER" id="PTHR30154:SF34">
    <property type="entry name" value="TRANSCRIPTIONAL REGULATOR AZLB"/>
    <property type="match status" value="1"/>
</dbReference>
<dbReference type="SMART" id="SM00344">
    <property type="entry name" value="HTH_ASNC"/>
    <property type="match status" value="1"/>
</dbReference>
<dbReference type="EMBL" id="FXTN01000012">
    <property type="protein sequence ID" value="SMO95794.1"/>
    <property type="molecule type" value="Genomic_DNA"/>
</dbReference>
<dbReference type="OrthoDB" id="762638at2"/>
<dbReference type="InterPro" id="IPR019888">
    <property type="entry name" value="Tscrpt_reg_AsnC-like"/>
</dbReference>
<keyword evidence="6" id="KW-1185">Reference proteome</keyword>
<dbReference type="GO" id="GO:0043200">
    <property type="term" value="P:response to amino acid"/>
    <property type="evidence" value="ECO:0007669"/>
    <property type="project" value="TreeGrafter"/>
</dbReference>
<dbReference type="AlphaFoldDB" id="A0A521FIG3"/>
<evidence type="ECO:0000256" key="2">
    <source>
        <dbReference type="ARBA" id="ARBA00023125"/>
    </source>
</evidence>
<dbReference type="Pfam" id="PF01037">
    <property type="entry name" value="AsnC_trans_reg"/>
    <property type="match status" value="1"/>
</dbReference>
<dbReference type="PANTHER" id="PTHR30154">
    <property type="entry name" value="LEUCINE-RESPONSIVE REGULATORY PROTEIN"/>
    <property type="match status" value="1"/>
</dbReference>
<dbReference type="PRINTS" id="PR00033">
    <property type="entry name" value="HTHASNC"/>
</dbReference>